<dbReference type="Proteomes" id="UP000175744">
    <property type="component" value="Unassembled WGS sequence"/>
</dbReference>
<keyword evidence="4" id="KW-1185">Reference proteome</keyword>
<dbReference type="CDD" id="cd24004">
    <property type="entry name" value="ASKHA_NBD_PilM-like"/>
    <property type="match status" value="1"/>
</dbReference>
<dbReference type="GO" id="GO:0051301">
    <property type="term" value="P:cell division"/>
    <property type="evidence" value="ECO:0007669"/>
    <property type="project" value="UniProtKB-KW"/>
</dbReference>
<dbReference type="InterPro" id="IPR050696">
    <property type="entry name" value="FtsA/MreB"/>
</dbReference>
<feature type="coiled-coil region" evidence="1">
    <location>
        <begin position="590"/>
        <end position="617"/>
    </location>
</feature>
<dbReference type="SMART" id="SM00842">
    <property type="entry name" value="FtsA"/>
    <property type="match status" value="1"/>
</dbReference>
<dbReference type="PANTHER" id="PTHR32432:SF3">
    <property type="entry name" value="ETHANOLAMINE UTILIZATION PROTEIN EUTJ"/>
    <property type="match status" value="1"/>
</dbReference>
<protein>
    <submittedName>
        <fullName evidence="3">Cell division protein FtsA</fullName>
    </submittedName>
</protein>
<proteinExistence type="predicted"/>
<organism evidence="3 4">
    <name type="scientific">Clostridium acetireducens DSM 10703</name>
    <dbReference type="NCBI Taxonomy" id="1121290"/>
    <lineage>
        <taxon>Bacteria</taxon>
        <taxon>Bacillati</taxon>
        <taxon>Bacillota</taxon>
        <taxon>Clostridia</taxon>
        <taxon>Eubacteriales</taxon>
        <taxon>Clostridiaceae</taxon>
        <taxon>Clostridium</taxon>
    </lineage>
</organism>
<keyword evidence="3" id="KW-0132">Cell division</keyword>
<comment type="caution">
    <text evidence="3">The sequence shown here is derived from an EMBL/GenBank/DDBJ whole genome shotgun (WGS) entry which is preliminary data.</text>
</comment>
<sequence>MGISKINSQDLIFALDIGTRTVIGSVGIVKDKKFHVIAESHMEHEERAMIDGQIHDILLVASTVNKIKNDLQSNINMKLNSVSIAAAGRFLKTTVVKEELEIDYNREIDKDIIRSLELTAVKKAEEEINKEMQGELYCVGYSVKNYFLNGYVMTNLLSHKGKKIEAEVIATFLPKSVVDSLYSVMDKVGLNVLNMTLEPIAAMEAVIPKNLRLLNLALIDIGAGTSDIAISSKDSISAYGMVPVAGDEITEIISQNYLVDFNTAEKIKRECSKNNKVKYIDVLGIENEVESEEIISIIEPVVEKVTEEVGEKVIELNGGKSPNAIFLVGGGAYTPNIREKLSEKLSLPIQRIGIKERDSITQCVCMDNELGSIGVTVLGIALTSIRKIGHDFIDIILNGNIISMFNSHKHTVMEVMLQAGINPKVLLGKNGKNVKFNLNGIKRVAFGTLAKNAVIKINGVVSSIDSEVKEGDNIEIDFAKDGNDAEPKIMDYIQKVYSITFFINDVIQNLEPIGIINEQIADIEKEINEGDNVEIIFPETLGEFLYYNFNNSENLKNYREYYANGKKVDLNYKIKEADRIFLMDIKEDSFDKLNNDLKNENTDIENKESNVSNYKKEEIAITFDEKNNNDNEIIVIVNEKEIKLKGKREYIFVDVFNCVQFDLSSPKGQLQLLLNGERAGYYDKLSNGDTIEIKWSEDNDIRL</sequence>
<dbReference type="OrthoDB" id="9768127at2"/>
<dbReference type="InterPro" id="IPR043129">
    <property type="entry name" value="ATPase_NBD"/>
</dbReference>
<dbReference type="PATRIC" id="fig|1121290.3.peg.1592"/>
<dbReference type="AlphaFoldDB" id="A0A1E8EXR6"/>
<evidence type="ECO:0000256" key="1">
    <source>
        <dbReference type="SAM" id="Coils"/>
    </source>
</evidence>
<keyword evidence="1" id="KW-0175">Coiled coil</keyword>
<dbReference type="SUPFAM" id="SSF53067">
    <property type="entry name" value="Actin-like ATPase domain"/>
    <property type="match status" value="2"/>
</dbReference>
<feature type="domain" description="SHS2" evidence="2">
    <location>
        <begin position="12"/>
        <end position="206"/>
    </location>
</feature>
<dbReference type="Gene3D" id="3.30.420.40">
    <property type="match status" value="2"/>
</dbReference>
<dbReference type="Pfam" id="PF14450">
    <property type="entry name" value="FtsA"/>
    <property type="match status" value="1"/>
</dbReference>
<dbReference type="RefSeq" id="WP_070110579.1">
    <property type="nucleotide sequence ID" value="NZ_LZFO01000023.1"/>
</dbReference>
<gene>
    <name evidence="3" type="primary">ftsA_1</name>
    <name evidence="3" type="ORF">CLOACE_16050</name>
</gene>
<accession>A0A1E8EXR6</accession>
<dbReference type="PANTHER" id="PTHR32432">
    <property type="entry name" value="CELL DIVISION PROTEIN FTSA-RELATED"/>
    <property type="match status" value="1"/>
</dbReference>
<evidence type="ECO:0000313" key="4">
    <source>
        <dbReference type="Proteomes" id="UP000175744"/>
    </source>
</evidence>
<name>A0A1E8EXR6_9CLOT</name>
<dbReference type="EMBL" id="LZFO01000023">
    <property type="protein sequence ID" value="OFI05599.1"/>
    <property type="molecule type" value="Genomic_DNA"/>
</dbReference>
<evidence type="ECO:0000313" key="3">
    <source>
        <dbReference type="EMBL" id="OFI05599.1"/>
    </source>
</evidence>
<dbReference type="InterPro" id="IPR003494">
    <property type="entry name" value="SHS2_FtsA"/>
</dbReference>
<dbReference type="STRING" id="1121290.CLAOCE_16050"/>
<reference evidence="3 4" key="1">
    <citation type="submission" date="2016-06" db="EMBL/GenBank/DDBJ databases">
        <title>Genome sequence of Clostridium acetireducens DSM 10703.</title>
        <authorList>
            <person name="Poehlein A."/>
            <person name="Fluechter S."/>
            <person name="Duerre P."/>
            <person name="Daniel R."/>
        </authorList>
    </citation>
    <scope>NUCLEOTIDE SEQUENCE [LARGE SCALE GENOMIC DNA]</scope>
    <source>
        <strain evidence="3 4">DSM 10703</strain>
    </source>
</reference>
<evidence type="ECO:0000259" key="2">
    <source>
        <dbReference type="SMART" id="SM00842"/>
    </source>
</evidence>
<keyword evidence="3" id="KW-0131">Cell cycle</keyword>